<dbReference type="OrthoDB" id="9806954at2"/>
<evidence type="ECO:0000256" key="1">
    <source>
        <dbReference type="ARBA" id="ARBA00003618"/>
    </source>
</evidence>
<dbReference type="GO" id="GO:0006310">
    <property type="term" value="P:DNA recombination"/>
    <property type="evidence" value="ECO:0007669"/>
    <property type="project" value="InterPro"/>
</dbReference>
<evidence type="ECO:0000256" key="6">
    <source>
        <dbReference type="ARBA" id="ARBA00022840"/>
    </source>
</evidence>
<keyword evidence="10" id="KW-0175">Coiled coil</keyword>
<comment type="function">
    <text evidence="1 9">May be involved in recombinational repair of damaged DNA.</text>
</comment>
<dbReference type="SUPFAM" id="SSF52540">
    <property type="entry name" value="P-loop containing nucleoside triphosphate hydrolases"/>
    <property type="match status" value="1"/>
</dbReference>
<dbReference type="KEGG" id="hhe:HH_1295"/>
<dbReference type="PIRSF" id="PIRSF003128">
    <property type="entry name" value="RecN"/>
    <property type="match status" value="1"/>
</dbReference>
<dbReference type="RefSeq" id="WP_011116135.1">
    <property type="nucleotide sequence ID" value="NC_004917.1"/>
</dbReference>
<evidence type="ECO:0000256" key="5">
    <source>
        <dbReference type="ARBA" id="ARBA00022763"/>
    </source>
</evidence>
<dbReference type="eggNOG" id="COG0497">
    <property type="taxonomic scope" value="Bacteria"/>
</dbReference>
<reference evidence="12 13" key="1">
    <citation type="journal article" date="2003" name="Proc. Natl. Acad. Sci. U.S.A.">
        <title>The complete genome sequence of the carcinogenic bacterium Helicobacter hepaticus.</title>
        <authorList>
            <person name="Suerbaum S."/>
            <person name="Josenhans C."/>
            <person name="Sterzenbach T."/>
            <person name="Drescher B."/>
            <person name="Brandt P."/>
            <person name="Bell M."/>
            <person name="Droege M."/>
            <person name="Fartmann B."/>
            <person name="Fischer H.-P."/>
            <person name="Ge Z."/>
            <person name="Hoerster A."/>
            <person name="Holland R."/>
            <person name="Klein K."/>
            <person name="Koenig J."/>
            <person name="Macko L."/>
            <person name="Mendz G.L."/>
            <person name="Nyakatura G."/>
            <person name="Schauer D.B."/>
            <person name="Shen Z."/>
            <person name="Weber J."/>
            <person name="Frosch M."/>
            <person name="Fox J.G."/>
        </authorList>
    </citation>
    <scope>NUCLEOTIDE SEQUENCE [LARGE SCALE GENOMIC DNA]</scope>
    <source>
        <strain evidence="13">ATCC 51449 / 3B1</strain>
    </source>
</reference>
<evidence type="ECO:0000313" key="12">
    <source>
        <dbReference type="EMBL" id="AAP77892.1"/>
    </source>
</evidence>
<dbReference type="Proteomes" id="UP000002495">
    <property type="component" value="Chromosome"/>
</dbReference>
<dbReference type="GO" id="GO:0005524">
    <property type="term" value="F:ATP binding"/>
    <property type="evidence" value="ECO:0007669"/>
    <property type="project" value="UniProtKB-KW"/>
</dbReference>
<dbReference type="AlphaFoldDB" id="Q7VGM6"/>
<dbReference type="Gene3D" id="3.40.50.300">
    <property type="entry name" value="P-loop containing nucleotide triphosphate hydrolases"/>
    <property type="match status" value="2"/>
</dbReference>
<protein>
    <recommendedName>
        <fullName evidence="3 9">DNA repair protein RecN</fullName>
    </recommendedName>
    <alternativeName>
        <fullName evidence="8 9">Recombination protein N</fullName>
    </alternativeName>
</protein>
<dbReference type="STRING" id="235279.HH_1295"/>
<dbReference type="GO" id="GO:0043590">
    <property type="term" value="C:bacterial nucleoid"/>
    <property type="evidence" value="ECO:0007669"/>
    <property type="project" value="TreeGrafter"/>
</dbReference>
<feature type="coiled-coil region" evidence="10">
    <location>
        <begin position="251"/>
        <end position="330"/>
    </location>
</feature>
<gene>
    <name evidence="12" type="primary">recN</name>
    <name evidence="12" type="ordered locus">HH_1295</name>
</gene>
<keyword evidence="13" id="KW-1185">Reference proteome</keyword>
<dbReference type="PANTHER" id="PTHR11059">
    <property type="entry name" value="DNA REPAIR PROTEIN RECN"/>
    <property type="match status" value="1"/>
</dbReference>
<evidence type="ECO:0000256" key="4">
    <source>
        <dbReference type="ARBA" id="ARBA00022741"/>
    </source>
</evidence>
<evidence type="ECO:0000313" key="13">
    <source>
        <dbReference type="Proteomes" id="UP000002495"/>
    </source>
</evidence>
<accession>Q7VGM6</accession>
<dbReference type="Pfam" id="PF02463">
    <property type="entry name" value="SMC_N"/>
    <property type="match status" value="1"/>
</dbReference>
<dbReference type="GO" id="GO:0009432">
    <property type="term" value="P:SOS response"/>
    <property type="evidence" value="ECO:0007669"/>
    <property type="project" value="TreeGrafter"/>
</dbReference>
<dbReference type="HOGENOM" id="CLU_018297_4_0_7"/>
<evidence type="ECO:0000256" key="2">
    <source>
        <dbReference type="ARBA" id="ARBA00009441"/>
    </source>
</evidence>
<dbReference type="InterPro" id="IPR004604">
    <property type="entry name" value="DNA_recomb/repair_RecN"/>
</dbReference>
<evidence type="ECO:0000256" key="8">
    <source>
        <dbReference type="ARBA" id="ARBA00033408"/>
    </source>
</evidence>
<dbReference type="InterPro" id="IPR027417">
    <property type="entry name" value="P-loop_NTPase"/>
</dbReference>
<dbReference type="PANTHER" id="PTHR11059:SF0">
    <property type="entry name" value="DNA REPAIR PROTEIN RECN"/>
    <property type="match status" value="1"/>
</dbReference>
<keyword evidence="6" id="KW-0067">ATP-binding</keyword>
<evidence type="ECO:0000256" key="10">
    <source>
        <dbReference type="SAM" id="Coils"/>
    </source>
</evidence>
<evidence type="ECO:0000259" key="11">
    <source>
        <dbReference type="Pfam" id="PF02463"/>
    </source>
</evidence>
<keyword evidence="4" id="KW-0547">Nucleotide-binding</keyword>
<feature type="domain" description="RecF/RecN/SMC N-terminal" evidence="11">
    <location>
        <begin position="1"/>
        <end position="473"/>
    </location>
</feature>
<dbReference type="EMBL" id="AE017125">
    <property type="protein sequence ID" value="AAP77892.1"/>
    <property type="molecule type" value="Genomic_DNA"/>
</dbReference>
<keyword evidence="5 9" id="KW-0227">DNA damage</keyword>
<dbReference type="GO" id="GO:0006281">
    <property type="term" value="P:DNA repair"/>
    <property type="evidence" value="ECO:0007669"/>
    <property type="project" value="UniProtKB-KW"/>
</dbReference>
<evidence type="ECO:0000256" key="9">
    <source>
        <dbReference type="PIRNR" id="PIRNR003128"/>
    </source>
</evidence>
<evidence type="ECO:0000256" key="7">
    <source>
        <dbReference type="ARBA" id="ARBA00023204"/>
    </source>
</evidence>
<dbReference type="InterPro" id="IPR003395">
    <property type="entry name" value="RecF/RecN/SMC_N"/>
</dbReference>
<evidence type="ECO:0000256" key="3">
    <source>
        <dbReference type="ARBA" id="ARBA00021315"/>
    </source>
</evidence>
<keyword evidence="7 9" id="KW-0234">DNA repair</keyword>
<sequence length="513" mass="58178">MVKRILIHNSPAFSDLELYVQKGFNVFSGASGSGKSVFMESLLAIFGIKESNADLIEANIEIDLPTFDWLEYGIPNDNENEIVLSILKKDKTRYFINHASSSKKKLYEIVSGFAKHISTKGADELKPANILKILDLFITRENPTHKEILNQFQTDYQALCQAHKKLSDIQAQEANIANLKEFAAFEIAKIESINPKEGEYEELITLKKMLSKQEKIKEQIYKVRQALELSRGFEEFLGLVDKSCPNLIEGLNEFEAIVQAQEERLEDLAEINPEEILDKIAALSELNRRFGGIKEALAYLEEQKQKLQEYENLSFDKQHLQKRVDELSLECKKNAQLLHTNRERFVPQFNALFQELCAELRLNQSNIKIENVKMNESGESLCEIKLGNSSVDVLSSGEYNRLRLAIMCIDTQLEPRSGILVLDEIDANLSGEESEGVAKILKTLSQSYQIFAISHQTHMPSLADNHYLVQKQGEKSIVTKLDEEGRVQEIARIISGAKITAQALEFARAHLKT</sequence>
<proteinExistence type="inferred from homology"/>
<name>Q7VGM6_HELHP</name>
<comment type="similarity">
    <text evidence="2 9">Belongs to the RecN family.</text>
</comment>
<dbReference type="CDD" id="cd03241">
    <property type="entry name" value="ABC_RecN"/>
    <property type="match status" value="1"/>
</dbReference>
<organism evidence="12 13">
    <name type="scientific">Helicobacter hepaticus (strain ATCC 51449 / 3B1)</name>
    <dbReference type="NCBI Taxonomy" id="235279"/>
    <lineage>
        <taxon>Bacteria</taxon>
        <taxon>Pseudomonadati</taxon>
        <taxon>Campylobacterota</taxon>
        <taxon>Epsilonproteobacteria</taxon>
        <taxon>Campylobacterales</taxon>
        <taxon>Helicobacteraceae</taxon>
        <taxon>Helicobacter</taxon>
    </lineage>
</organism>